<dbReference type="InterPro" id="IPR006102">
    <property type="entry name" value="Ig-like_GH2"/>
</dbReference>
<evidence type="ECO:0000259" key="5">
    <source>
        <dbReference type="Pfam" id="PF02836"/>
    </source>
</evidence>
<proteinExistence type="inferred from homology"/>
<feature type="domain" description="Glycosyl hydrolases family 2 sugar binding" evidence="6">
    <location>
        <begin position="35"/>
        <end position="136"/>
    </location>
</feature>
<dbReference type="InterPro" id="IPR006104">
    <property type="entry name" value="Glyco_hydro_2_N"/>
</dbReference>
<accession>A0A5M4AY08</accession>
<evidence type="ECO:0000256" key="3">
    <source>
        <dbReference type="ARBA" id="ARBA00023295"/>
    </source>
</evidence>
<comment type="caution">
    <text evidence="7">The sequence shown here is derived from an EMBL/GenBank/DDBJ whole genome shotgun (WGS) entry which is preliminary data.</text>
</comment>
<dbReference type="AlphaFoldDB" id="A0A5M4AY08"/>
<keyword evidence="8" id="KW-1185">Reference proteome</keyword>
<dbReference type="Proteomes" id="UP000391834">
    <property type="component" value="Unassembled WGS sequence"/>
</dbReference>
<reference evidence="7 8" key="1">
    <citation type="submission" date="2019-10" db="EMBL/GenBank/DDBJ databases">
        <title>Prolixibacter strains distinguished by the presence of nitrate reductase genes were adept at nitrate-dependent anaerobic corrosion of metallic iron and carbon steel.</title>
        <authorList>
            <person name="Iino T."/>
            <person name="Shono N."/>
            <person name="Ito K."/>
            <person name="Nakamura R."/>
            <person name="Sueoka K."/>
            <person name="Harayama S."/>
            <person name="Ohkuma M."/>
        </authorList>
    </citation>
    <scope>NUCLEOTIDE SEQUENCE [LARGE SCALE GENOMIC DNA]</scope>
    <source>
        <strain evidence="7 8">JCM 13498</strain>
    </source>
</reference>
<dbReference type="Pfam" id="PF02836">
    <property type="entry name" value="Glyco_hydro_2_C"/>
    <property type="match status" value="1"/>
</dbReference>
<keyword evidence="2" id="KW-0378">Hydrolase</keyword>
<protein>
    <recommendedName>
        <fullName evidence="9">Beta-galactosidase</fullName>
    </recommendedName>
</protein>
<dbReference type="GO" id="GO:0005975">
    <property type="term" value="P:carbohydrate metabolic process"/>
    <property type="evidence" value="ECO:0007669"/>
    <property type="project" value="InterPro"/>
</dbReference>
<dbReference type="SUPFAM" id="SSF51445">
    <property type="entry name" value="(Trans)glycosidases"/>
    <property type="match status" value="1"/>
</dbReference>
<evidence type="ECO:0000256" key="1">
    <source>
        <dbReference type="ARBA" id="ARBA00007401"/>
    </source>
</evidence>
<organism evidence="7 8">
    <name type="scientific">Prolixibacter bellariivorans</name>
    <dbReference type="NCBI Taxonomy" id="314319"/>
    <lineage>
        <taxon>Bacteria</taxon>
        <taxon>Pseudomonadati</taxon>
        <taxon>Bacteroidota</taxon>
        <taxon>Bacteroidia</taxon>
        <taxon>Marinilabiliales</taxon>
        <taxon>Prolixibacteraceae</taxon>
        <taxon>Prolixibacter</taxon>
    </lineage>
</organism>
<evidence type="ECO:0000259" key="4">
    <source>
        <dbReference type="Pfam" id="PF00703"/>
    </source>
</evidence>
<evidence type="ECO:0000259" key="6">
    <source>
        <dbReference type="Pfam" id="PF02837"/>
    </source>
</evidence>
<dbReference type="EMBL" id="BLAX01000001">
    <property type="protein sequence ID" value="GET32790.1"/>
    <property type="molecule type" value="Genomic_DNA"/>
</dbReference>
<name>A0A5M4AY08_9BACT</name>
<evidence type="ECO:0000256" key="2">
    <source>
        <dbReference type="ARBA" id="ARBA00022801"/>
    </source>
</evidence>
<dbReference type="InterPro" id="IPR036156">
    <property type="entry name" value="Beta-gal/glucu_dom_sf"/>
</dbReference>
<dbReference type="InterPro" id="IPR006103">
    <property type="entry name" value="Glyco_hydro_2_cat"/>
</dbReference>
<dbReference type="GO" id="GO:0004553">
    <property type="term" value="F:hydrolase activity, hydrolyzing O-glycosyl compounds"/>
    <property type="evidence" value="ECO:0007669"/>
    <property type="project" value="InterPro"/>
</dbReference>
<evidence type="ECO:0000313" key="8">
    <source>
        <dbReference type="Proteomes" id="UP000391834"/>
    </source>
</evidence>
<dbReference type="InterPro" id="IPR017853">
    <property type="entry name" value="GH"/>
</dbReference>
<dbReference type="Gene3D" id="2.60.120.260">
    <property type="entry name" value="Galactose-binding domain-like"/>
    <property type="match status" value="1"/>
</dbReference>
<dbReference type="PANTHER" id="PTHR42732:SF2">
    <property type="entry name" value="BETA-MANNOSIDASE"/>
    <property type="match status" value="1"/>
</dbReference>
<dbReference type="Gene3D" id="2.60.40.10">
    <property type="entry name" value="Immunoglobulins"/>
    <property type="match status" value="1"/>
</dbReference>
<dbReference type="InterPro" id="IPR013783">
    <property type="entry name" value="Ig-like_fold"/>
</dbReference>
<evidence type="ECO:0008006" key="9">
    <source>
        <dbReference type="Google" id="ProtNLM"/>
    </source>
</evidence>
<comment type="similarity">
    <text evidence="1">Belongs to the glycosyl hydrolase 2 family.</text>
</comment>
<keyword evidence="3" id="KW-0326">Glycosidase</keyword>
<sequence>MKQQWQKHPEKFEKQILIPFSWASPKSGIEESDVHYGWYTREFTLNDELTASGGETYLVFMASDFHSTVWLNGQKVGEHRGGYVPFDFNIQPYLQQGKNRLVVRVEDRDLDNRPAGKQYYGNARGIWQTVYLEKRPDVFIQQVHFLPNIDKKEVTVRITLSRKTETDWPFSLTGNNNRLHIEETIPANDKMAEFTLPVKNMHLWDLNNPFLYDVTVTTGNNSQTDVVHTYFGMRKISSVKLPGQDFWYVALNNKPIYLRLTLDQSYHPEGFYTFPSDAFMKDEIERAKALGLNGLRIHIKAEIPRKLYWADKLGLLIMEDIPNFWGPPTPEAKKNWEELAVAEINRDFNHPSIFSWVLFNETWGLFSGKGDNRRYTPATQQWVANWYHKAKEMDPTRLVEDNSPCNYDHVETDLNTWHAYLPARQWSDFLDNVVAKTFPGSTFNFIGGNKQGEVPMLNSECGAVWGYAGSTGDIDLTWEYHIMMNEFRRRPKIAGFLFTEFHDVINEWNGYYRFDRSKKIFGLSELVPGMSMQDFHSDHYVIPGNDFFKVYNAGEKISIPVTISSVTNGNLEHATISWYVKGYSPSGKLIEGETGSVPAVVKAFEAIPQQDITTTIPGNLASGMLVTLLKDENGNIVNRNFLPFRATGAKLPENTVAVSPSQFSKADWSLKYRKPQEGKKVWGMGTGYFEYQFKVPANLPEDNVTGAVFRCEVASRYPQSKYLEIGDTENIGMTIVTEKGTDPGYGQNSYPQTDEKRYSGLLSISIDRKPLNQIHLDDDPADHQGMLSWMNQEPGDKWGENTGKKWMLDEAGSYGYLISVGLSLEQVKEAVKKGFITVRLTSEKGGLSIYGAESGKYPVNPQIEFLTNE</sequence>
<dbReference type="PANTHER" id="PTHR42732">
    <property type="entry name" value="BETA-GALACTOSIDASE"/>
    <property type="match status" value="1"/>
</dbReference>
<feature type="domain" description="Glycoside hydrolase family 2 immunoglobulin-like beta-sandwich" evidence="4">
    <location>
        <begin position="138"/>
        <end position="234"/>
    </location>
</feature>
<gene>
    <name evidence="7" type="ORF">PbJCM13498_16530</name>
</gene>
<dbReference type="Pfam" id="PF00703">
    <property type="entry name" value="Glyco_hydro_2"/>
    <property type="match status" value="1"/>
</dbReference>
<dbReference type="Gene3D" id="3.20.20.80">
    <property type="entry name" value="Glycosidases"/>
    <property type="match status" value="1"/>
</dbReference>
<dbReference type="InterPro" id="IPR051913">
    <property type="entry name" value="GH2_Domain-Containing"/>
</dbReference>
<evidence type="ECO:0000313" key="7">
    <source>
        <dbReference type="EMBL" id="GET32790.1"/>
    </source>
</evidence>
<dbReference type="Pfam" id="PF02837">
    <property type="entry name" value="Glyco_hydro_2_N"/>
    <property type="match status" value="1"/>
</dbReference>
<dbReference type="SUPFAM" id="SSF49303">
    <property type="entry name" value="beta-Galactosidase/glucuronidase domain"/>
    <property type="match status" value="1"/>
</dbReference>
<dbReference type="SUPFAM" id="SSF49785">
    <property type="entry name" value="Galactose-binding domain-like"/>
    <property type="match status" value="1"/>
</dbReference>
<dbReference type="InterPro" id="IPR008979">
    <property type="entry name" value="Galactose-bd-like_sf"/>
</dbReference>
<feature type="domain" description="Glycoside hydrolase family 2 catalytic" evidence="5">
    <location>
        <begin position="252"/>
        <end position="404"/>
    </location>
</feature>